<dbReference type="CDD" id="cd04301">
    <property type="entry name" value="NAT_SF"/>
    <property type="match status" value="1"/>
</dbReference>
<proteinExistence type="predicted"/>
<feature type="compositionally biased region" description="Basic residues" evidence="1">
    <location>
        <begin position="88"/>
        <end position="100"/>
    </location>
</feature>
<dbReference type="Gene3D" id="3.40.630.30">
    <property type="match status" value="1"/>
</dbReference>
<protein>
    <recommendedName>
        <fullName evidence="2">N-acetyltransferase domain-containing protein</fullName>
    </recommendedName>
</protein>
<dbReference type="InterPro" id="IPR016181">
    <property type="entry name" value="Acyl_CoA_acyltransferase"/>
</dbReference>
<sequence length="100" mass="10680">WHFRELPLLVAAGGAPAPELVVAVVPEARGRGAGRRLLDALVTRAAGHGHAQLALNVHVRNPAVRPYSRSGLVVTGKGRGASRWPAGRARRPGRPPRRRP</sequence>
<name>A0A6J4PUX6_9PSEU</name>
<reference evidence="3" key="1">
    <citation type="submission" date="2020-02" db="EMBL/GenBank/DDBJ databases">
        <authorList>
            <person name="Meier V. D."/>
        </authorList>
    </citation>
    <scope>NUCLEOTIDE SEQUENCE</scope>
    <source>
        <strain evidence="3">AVDCRST_MAG66</strain>
    </source>
</reference>
<gene>
    <name evidence="3" type="ORF">AVDCRST_MAG66-2597</name>
</gene>
<dbReference type="InterPro" id="IPR000182">
    <property type="entry name" value="GNAT_dom"/>
</dbReference>
<feature type="non-terminal residue" evidence="3">
    <location>
        <position position="100"/>
    </location>
</feature>
<evidence type="ECO:0000256" key="1">
    <source>
        <dbReference type="SAM" id="MobiDB-lite"/>
    </source>
</evidence>
<feature type="domain" description="N-acetyltransferase" evidence="2">
    <location>
        <begin position="1"/>
        <end position="94"/>
    </location>
</feature>
<dbReference type="AlphaFoldDB" id="A0A6J4PUX6"/>
<dbReference type="EMBL" id="CADCUS010000381">
    <property type="protein sequence ID" value="CAA9420241.1"/>
    <property type="molecule type" value="Genomic_DNA"/>
</dbReference>
<dbReference type="GO" id="GO:0016747">
    <property type="term" value="F:acyltransferase activity, transferring groups other than amino-acyl groups"/>
    <property type="evidence" value="ECO:0007669"/>
    <property type="project" value="InterPro"/>
</dbReference>
<evidence type="ECO:0000313" key="3">
    <source>
        <dbReference type="EMBL" id="CAA9420241.1"/>
    </source>
</evidence>
<dbReference type="SUPFAM" id="SSF55729">
    <property type="entry name" value="Acyl-CoA N-acyltransferases (Nat)"/>
    <property type="match status" value="1"/>
</dbReference>
<feature type="region of interest" description="Disordered" evidence="1">
    <location>
        <begin position="75"/>
        <end position="100"/>
    </location>
</feature>
<evidence type="ECO:0000259" key="2">
    <source>
        <dbReference type="PROSITE" id="PS51186"/>
    </source>
</evidence>
<dbReference type="Pfam" id="PF13673">
    <property type="entry name" value="Acetyltransf_10"/>
    <property type="match status" value="1"/>
</dbReference>
<accession>A0A6J4PUX6</accession>
<organism evidence="3">
    <name type="scientific">uncultured Pseudonocardia sp</name>
    <dbReference type="NCBI Taxonomy" id="211455"/>
    <lineage>
        <taxon>Bacteria</taxon>
        <taxon>Bacillati</taxon>
        <taxon>Actinomycetota</taxon>
        <taxon>Actinomycetes</taxon>
        <taxon>Pseudonocardiales</taxon>
        <taxon>Pseudonocardiaceae</taxon>
        <taxon>Pseudonocardia</taxon>
        <taxon>environmental samples</taxon>
    </lineage>
</organism>
<dbReference type="PROSITE" id="PS51186">
    <property type="entry name" value="GNAT"/>
    <property type="match status" value="1"/>
</dbReference>
<feature type="non-terminal residue" evidence="3">
    <location>
        <position position="1"/>
    </location>
</feature>